<feature type="transmembrane region" description="Helical" evidence="1">
    <location>
        <begin position="505"/>
        <end position="523"/>
    </location>
</feature>
<name>A0A3M9YNU8_9PEZI</name>
<dbReference type="RefSeq" id="XP_028499436.1">
    <property type="nucleotide sequence ID" value="XM_028634396.1"/>
</dbReference>
<dbReference type="AlphaFoldDB" id="A0A3M9YNU8"/>
<proteinExistence type="predicted"/>
<gene>
    <name evidence="3" type="ORF">D7B24_000133</name>
</gene>
<evidence type="ECO:0000259" key="2">
    <source>
        <dbReference type="Pfam" id="PF13632"/>
    </source>
</evidence>
<dbReference type="PANTHER" id="PTHR36851:SF1">
    <property type="entry name" value="GLYCO_TRANS_2-LIKE DOMAIN-CONTAINING PROTEIN"/>
    <property type="match status" value="1"/>
</dbReference>
<sequence>MSLFAWCSRRAGGLAMIALLALSYWVISRASAASHLAYAHNFRHPGPQPAKGPTSFFAKDWPTIVFAYYCLFIHFLVFAFPFRSCYAVISMTWNLKKTALNKRLRDFKFAHRRRGSSSSLSSSETLTSYYACSSITSQPGDPQVEAYSESSDYVADHVIHAIIIPNYKEEVDTLRETLEVLASHPQAVNSYDIYLGMESREANCELKATSLIQEFLKKFRNITYTVHPSDIPNEAAGKGSNVAWAARMASQNYAFADRKDVIFTGIDADSHLSANYTALITTMHMAHPEKADTTLYAAPIIFDRNAHIVPAVVRVADILWGAGGLSGLYKGSSVAPPTSVYSLPLKLVDRVGGWDCDSEAIGEDLHMYLKCLFALNGNLTCRTVYSPVSQSNVTAGSIKGLRGVYADMQARYKQALRHMWGALDTGYAMRKFAELLRERKHTSRAYRPLHTPLDNDSNVYVPELQPNTDQSHESGVFSDITQDTLSGPNWWCLLVLSHRLFEAHFLPVQMTILVIASTLFQWVAEGNEDPHNLGWIFTVSNIIRTVGIMEVALFLFLYERYHDVCVRTREREMIEAGLAQDMNFSYRSVKRNFVDYVMVPLVAPLYGSIPCAQAQICHFWTVDLVYTVSGKITRQRSKSVTPIEQMA</sequence>
<feature type="transmembrane region" description="Helical" evidence="1">
    <location>
        <begin position="63"/>
        <end position="82"/>
    </location>
</feature>
<comment type="caution">
    <text evidence="3">The sequence shown here is derived from an EMBL/GenBank/DDBJ whole genome shotgun (WGS) entry which is preliminary data.</text>
</comment>
<evidence type="ECO:0000256" key="1">
    <source>
        <dbReference type="SAM" id="Phobius"/>
    </source>
</evidence>
<dbReference type="Proteomes" id="UP000267145">
    <property type="component" value="Unassembled WGS sequence"/>
</dbReference>
<keyword evidence="1" id="KW-0812">Transmembrane</keyword>
<keyword evidence="1" id="KW-1133">Transmembrane helix</keyword>
<feature type="domain" description="Glycosyltransferase 2-like" evidence="2">
    <location>
        <begin position="264"/>
        <end position="469"/>
    </location>
</feature>
<dbReference type="SUPFAM" id="SSF53448">
    <property type="entry name" value="Nucleotide-diphospho-sugar transferases"/>
    <property type="match status" value="1"/>
</dbReference>
<keyword evidence="4" id="KW-1185">Reference proteome</keyword>
<dbReference type="InterPro" id="IPR001173">
    <property type="entry name" value="Glyco_trans_2-like"/>
</dbReference>
<accession>A0A3M9YNU8</accession>
<keyword evidence="1" id="KW-0472">Membrane</keyword>
<dbReference type="InterPro" id="IPR029044">
    <property type="entry name" value="Nucleotide-diphossugar_trans"/>
</dbReference>
<dbReference type="Pfam" id="PF13632">
    <property type="entry name" value="Glyco_trans_2_3"/>
    <property type="match status" value="1"/>
</dbReference>
<feature type="transmembrane region" description="Helical" evidence="1">
    <location>
        <begin position="535"/>
        <end position="558"/>
    </location>
</feature>
<dbReference type="EMBL" id="RBVV01000001">
    <property type="protein sequence ID" value="RNJ61278.1"/>
    <property type="molecule type" value="Genomic_DNA"/>
</dbReference>
<reference evidence="3 4" key="1">
    <citation type="submission" date="2018-10" db="EMBL/GenBank/DDBJ databases">
        <title>Genome sequence of Verticillium nonalfalfae VnAa140.</title>
        <authorList>
            <person name="Stajich J.E."/>
            <person name="Kasson M.T."/>
        </authorList>
    </citation>
    <scope>NUCLEOTIDE SEQUENCE [LARGE SCALE GENOMIC DNA]</scope>
    <source>
        <strain evidence="3 4">VnAa140</strain>
    </source>
</reference>
<dbReference type="GeneID" id="39603822"/>
<organism evidence="3 4">
    <name type="scientific">Verticillium nonalfalfae</name>
    <dbReference type="NCBI Taxonomy" id="1051616"/>
    <lineage>
        <taxon>Eukaryota</taxon>
        <taxon>Fungi</taxon>
        <taxon>Dikarya</taxon>
        <taxon>Ascomycota</taxon>
        <taxon>Pezizomycotina</taxon>
        <taxon>Sordariomycetes</taxon>
        <taxon>Hypocreomycetidae</taxon>
        <taxon>Glomerellales</taxon>
        <taxon>Plectosphaerellaceae</taxon>
        <taxon>Verticillium</taxon>
    </lineage>
</organism>
<evidence type="ECO:0000313" key="4">
    <source>
        <dbReference type="Proteomes" id="UP000267145"/>
    </source>
</evidence>
<dbReference type="PANTHER" id="PTHR36851">
    <property type="entry name" value="UNNAMED PRODUCT"/>
    <property type="match status" value="1"/>
</dbReference>
<evidence type="ECO:0000313" key="3">
    <source>
        <dbReference type="EMBL" id="RNJ61278.1"/>
    </source>
</evidence>
<protein>
    <recommendedName>
        <fullName evidence="2">Glycosyltransferase 2-like domain-containing protein</fullName>
    </recommendedName>
</protein>